<feature type="region of interest" description="Disordered" evidence="1">
    <location>
        <begin position="89"/>
        <end position="139"/>
    </location>
</feature>
<dbReference type="EMBL" id="VSRR010033155">
    <property type="protein sequence ID" value="MPC71589.1"/>
    <property type="molecule type" value="Genomic_DNA"/>
</dbReference>
<accession>A0A5B7HPG9</accession>
<feature type="compositionally biased region" description="Polar residues" evidence="1">
    <location>
        <begin position="104"/>
        <end position="139"/>
    </location>
</feature>
<evidence type="ECO:0000256" key="1">
    <source>
        <dbReference type="SAM" id="MobiDB-lite"/>
    </source>
</evidence>
<dbReference type="Proteomes" id="UP000324222">
    <property type="component" value="Unassembled WGS sequence"/>
</dbReference>
<gene>
    <name evidence="2" type="ORF">E2C01_065869</name>
</gene>
<comment type="caution">
    <text evidence="2">The sequence shown here is derived from an EMBL/GenBank/DDBJ whole genome shotgun (WGS) entry which is preliminary data.</text>
</comment>
<organism evidence="2 3">
    <name type="scientific">Portunus trituberculatus</name>
    <name type="common">Swimming crab</name>
    <name type="synonym">Neptunus trituberculatus</name>
    <dbReference type="NCBI Taxonomy" id="210409"/>
    <lineage>
        <taxon>Eukaryota</taxon>
        <taxon>Metazoa</taxon>
        <taxon>Ecdysozoa</taxon>
        <taxon>Arthropoda</taxon>
        <taxon>Crustacea</taxon>
        <taxon>Multicrustacea</taxon>
        <taxon>Malacostraca</taxon>
        <taxon>Eumalacostraca</taxon>
        <taxon>Eucarida</taxon>
        <taxon>Decapoda</taxon>
        <taxon>Pleocyemata</taxon>
        <taxon>Brachyura</taxon>
        <taxon>Eubrachyura</taxon>
        <taxon>Portunoidea</taxon>
        <taxon>Portunidae</taxon>
        <taxon>Portuninae</taxon>
        <taxon>Portunus</taxon>
    </lineage>
</organism>
<sequence>MVFFFSPSQHSRQHHHDNATLQGISGCNTTVLDTSKLNTRVLSHQDATAATTAAASSAPGSSESYFGAFSLMANWLCSHVLECPQVFPGSTAEMTNTTSNTTSPGLYSDTTPSQHNTTPHRFTATHSLSTQHNTAHSPS</sequence>
<reference evidence="2 3" key="1">
    <citation type="submission" date="2019-05" db="EMBL/GenBank/DDBJ databases">
        <title>Another draft genome of Portunus trituberculatus and its Hox gene families provides insights of decapod evolution.</title>
        <authorList>
            <person name="Jeong J.-H."/>
            <person name="Song I."/>
            <person name="Kim S."/>
            <person name="Choi T."/>
            <person name="Kim D."/>
            <person name="Ryu S."/>
            <person name="Kim W."/>
        </authorList>
    </citation>
    <scope>NUCLEOTIDE SEQUENCE [LARGE SCALE GENOMIC DNA]</scope>
    <source>
        <tissue evidence="2">Muscle</tissue>
    </source>
</reference>
<dbReference type="AlphaFoldDB" id="A0A5B7HPG9"/>
<evidence type="ECO:0000313" key="3">
    <source>
        <dbReference type="Proteomes" id="UP000324222"/>
    </source>
</evidence>
<keyword evidence="3" id="KW-1185">Reference proteome</keyword>
<evidence type="ECO:0000313" key="2">
    <source>
        <dbReference type="EMBL" id="MPC71589.1"/>
    </source>
</evidence>
<proteinExistence type="predicted"/>
<protein>
    <submittedName>
        <fullName evidence="2">Uncharacterized protein</fullName>
    </submittedName>
</protein>
<name>A0A5B7HPG9_PORTR</name>